<dbReference type="RefSeq" id="WP_054971005.1">
    <property type="nucleotide sequence ID" value="NZ_LJCO01000090.1"/>
</dbReference>
<evidence type="ECO:0000256" key="1">
    <source>
        <dbReference type="SAM" id="Phobius"/>
    </source>
</evidence>
<dbReference type="EMBL" id="LJCO01000090">
    <property type="protein sequence ID" value="KPV41840.1"/>
    <property type="molecule type" value="Genomic_DNA"/>
</dbReference>
<organism evidence="2 3">
    <name type="scientific">Alicyclobacillus ferrooxydans</name>
    <dbReference type="NCBI Taxonomy" id="471514"/>
    <lineage>
        <taxon>Bacteria</taxon>
        <taxon>Bacillati</taxon>
        <taxon>Bacillota</taxon>
        <taxon>Bacilli</taxon>
        <taxon>Bacillales</taxon>
        <taxon>Alicyclobacillaceae</taxon>
        <taxon>Alicyclobacillus</taxon>
    </lineage>
</organism>
<keyword evidence="1" id="KW-1133">Transmembrane helix</keyword>
<dbReference type="PATRIC" id="fig|471514.4.peg.4106"/>
<keyword evidence="1" id="KW-0812">Transmembrane</keyword>
<comment type="caution">
    <text evidence="2">The sequence shown here is derived from an EMBL/GenBank/DDBJ whole genome shotgun (WGS) entry which is preliminary data.</text>
</comment>
<feature type="transmembrane region" description="Helical" evidence="1">
    <location>
        <begin position="74"/>
        <end position="93"/>
    </location>
</feature>
<keyword evidence="1" id="KW-0472">Membrane</keyword>
<reference evidence="2 3" key="1">
    <citation type="submission" date="2015-09" db="EMBL/GenBank/DDBJ databases">
        <title>Draft genome sequence of Alicyclobacillus ferrooxydans DSM 22381.</title>
        <authorList>
            <person name="Hemp J."/>
        </authorList>
    </citation>
    <scope>NUCLEOTIDE SEQUENCE [LARGE SCALE GENOMIC DNA]</scope>
    <source>
        <strain evidence="2 3">TC-34</strain>
    </source>
</reference>
<evidence type="ECO:0000313" key="3">
    <source>
        <dbReference type="Proteomes" id="UP000050482"/>
    </source>
</evidence>
<accession>A0A0P9CY94</accession>
<protein>
    <submittedName>
        <fullName evidence="2">Uncharacterized protein</fullName>
    </submittedName>
</protein>
<gene>
    <name evidence="2" type="ORF">AN477_20230</name>
</gene>
<proteinExistence type="predicted"/>
<dbReference type="Proteomes" id="UP000050482">
    <property type="component" value="Unassembled WGS sequence"/>
</dbReference>
<name>A0A0P9CY94_9BACL</name>
<feature type="transmembrane region" description="Helical" evidence="1">
    <location>
        <begin position="100"/>
        <end position="120"/>
    </location>
</feature>
<feature type="transmembrane region" description="Helical" evidence="1">
    <location>
        <begin position="164"/>
        <end position="186"/>
    </location>
</feature>
<feature type="transmembrane region" description="Helical" evidence="1">
    <location>
        <begin position="6"/>
        <end position="26"/>
    </location>
</feature>
<feature type="transmembrane region" description="Helical" evidence="1">
    <location>
        <begin position="198"/>
        <end position="221"/>
    </location>
</feature>
<feature type="transmembrane region" description="Helical" evidence="1">
    <location>
        <begin position="38"/>
        <end position="62"/>
    </location>
</feature>
<dbReference type="AlphaFoldDB" id="A0A0P9CY94"/>
<sequence>MREKDIPNFVPYLFLVMVSAVLTTIAARRARNLKLVPLYLSISGTIYVFEYVILVLLESYIYQPHILHNPYFDNILGAAVSDGFIVPSVGICIAVFDLNFWWITLIALLFAGIEESFVHLNIYHHVWWNTGYTFAGLVVCFELGKRIWHLLKEKYQYSWVQFIVLYLCNMVVQATTVFVLSAVFHLLRYQVDWFSDPIRGHVAVATLIVLLDSCLFTAVVVRQARFGWYAAVIIGVFLLNDGLMTIGRLQFIGPWAEVTVIFSQAVVLYLLTSLRNLVALKADSYNTKCN</sequence>
<keyword evidence="3" id="KW-1185">Reference proteome</keyword>
<feature type="transmembrane region" description="Helical" evidence="1">
    <location>
        <begin position="252"/>
        <end position="271"/>
    </location>
</feature>
<dbReference type="OrthoDB" id="1680238at2"/>
<feature type="transmembrane region" description="Helical" evidence="1">
    <location>
        <begin position="228"/>
        <end position="246"/>
    </location>
</feature>
<evidence type="ECO:0000313" key="2">
    <source>
        <dbReference type="EMBL" id="KPV41840.1"/>
    </source>
</evidence>